<protein>
    <submittedName>
        <fullName evidence="1">Uncharacterized protein</fullName>
    </submittedName>
</protein>
<comment type="caution">
    <text evidence="1">The sequence shown here is derived from an EMBL/GenBank/DDBJ whole genome shotgun (WGS) entry which is preliminary data.</text>
</comment>
<dbReference type="Proteomes" id="UP000596742">
    <property type="component" value="Unassembled WGS sequence"/>
</dbReference>
<dbReference type="EMBL" id="UYJE01004737">
    <property type="protein sequence ID" value="VDI30998.1"/>
    <property type="molecule type" value="Genomic_DNA"/>
</dbReference>
<keyword evidence="2" id="KW-1185">Reference proteome</keyword>
<dbReference type="OrthoDB" id="6075149at2759"/>
<gene>
    <name evidence="1" type="ORF">MGAL_10B081415</name>
</gene>
<organism evidence="1 2">
    <name type="scientific">Mytilus galloprovincialis</name>
    <name type="common">Mediterranean mussel</name>
    <dbReference type="NCBI Taxonomy" id="29158"/>
    <lineage>
        <taxon>Eukaryota</taxon>
        <taxon>Metazoa</taxon>
        <taxon>Spiralia</taxon>
        <taxon>Lophotrochozoa</taxon>
        <taxon>Mollusca</taxon>
        <taxon>Bivalvia</taxon>
        <taxon>Autobranchia</taxon>
        <taxon>Pteriomorphia</taxon>
        <taxon>Mytilida</taxon>
        <taxon>Mytiloidea</taxon>
        <taxon>Mytilidae</taxon>
        <taxon>Mytilinae</taxon>
        <taxon>Mytilus</taxon>
    </lineage>
</organism>
<accession>A0A8B6E7L4</accession>
<sequence length="213" mass="24267">MTSNLYCAFERQVHNFGFVKVHLCAAFPLKCPEPAQWRLRANSHCANPSTYSCVQNDAINKYSENCTWSDFQPAELIGHVDILFVKGRKSVLRVGTDADFCSKERYQPSGYSLYTNASTHCIFFKTFCNEEGQVVYDPGDHNRDATCRCDYRRSYDFLKNNNNPCFCKPSIEDCSCFLKICSNSSHILSPDYKCTLKSDLPPVTHCKAITDDK</sequence>
<evidence type="ECO:0000313" key="1">
    <source>
        <dbReference type="EMBL" id="VDI30998.1"/>
    </source>
</evidence>
<name>A0A8B6E7L4_MYTGA</name>
<dbReference type="AlphaFoldDB" id="A0A8B6E7L4"/>
<reference evidence="1" key="1">
    <citation type="submission" date="2018-11" db="EMBL/GenBank/DDBJ databases">
        <authorList>
            <person name="Alioto T."/>
            <person name="Alioto T."/>
        </authorList>
    </citation>
    <scope>NUCLEOTIDE SEQUENCE</scope>
</reference>
<proteinExistence type="predicted"/>
<evidence type="ECO:0000313" key="2">
    <source>
        <dbReference type="Proteomes" id="UP000596742"/>
    </source>
</evidence>